<keyword evidence="3" id="KW-1185">Reference proteome</keyword>
<sequence length="155" mass="17715">MSDMLQLLDMRCGIERLPMDELMVTVECRYLSRRRFQRYHAVVARSSWQRSQASPTNSTMTTTTLSLSIVQRPKRSPEERLEARGRIRQNDASTLLGPDSSHSSVHPIRDLSVGLHRIVFTLASRTFRNILREITFLLPQVLACLIPQASTECVC</sequence>
<dbReference type="AlphaFoldDB" id="A0A067SGA9"/>
<reference evidence="3" key="1">
    <citation type="journal article" date="2014" name="Proc. Natl. Acad. Sci. U.S.A.">
        <title>Extensive sampling of basidiomycete genomes demonstrates inadequacy of the white-rot/brown-rot paradigm for wood decay fungi.</title>
        <authorList>
            <person name="Riley R."/>
            <person name="Salamov A.A."/>
            <person name="Brown D.W."/>
            <person name="Nagy L.G."/>
            <person name="Floudas D."/>
            <person name="Held B.W."/>
            <person name="Levasseur A."/>
            <person name="Lombard V."/>
            <person name="Morin E."/>
            <person name="Otillar R."/>
            <person name="Lindquist E.A."/>
            <person name="Sun H."/>
            <person name="LaButti K.M."/>
            <person name="Schmutz J."/>
            <person name="Jabbour D."/>
            <person name="Luo H."/>
            <person name="Baker S.E."/>
            <person name="Pisabarro A.G."/>
            <person name="Walton J.D."/>
            <person name="Blanchette R.A."/>
            <person name="Henrissat B."/>
            <person name="Martin F."/>
            <person name="Cullen D."/>
            <person name="Hibbett D.S."/>
            <person name="Grigoriev I.V."/>
        </authorList>
    </citation>
    <scope>NUCLEOTIDE SEQUENCE [LARGE SCALE GENOMIC DNA]</scope>
    <source>
        <strain evidence="3">CBS 339.88</strain>
    </source>
</reference>
<evidence type="ECO:0000313" key="2">
    <source>
        <dbReference type="EMBL" id="KDR65803.1"/>
    </source>
</evidence>
<name>A0A067SGA9_GALM3</name>
<proteinExistence type="predicted"/>
<dbReference type="Proteomes" id="UP000027222">
    <property type="component" value="Unassembled WGS sequence"/>
</dbReference>
<feature type="compositionally biased region" description="Basic and acidic residues" evidence="1">
    <location>
        <begin position="75"/>
        <end position="89"/>
    </location>
</feature>
<feature type="region of interest" description="Disordered" evidence="1">
    <location>
        <begin position="74"/>
        <end position="102"/>
    </location>
</feature>
<dbReference type="EMBL" id="KL142432">
    <property type="protein sequence ID" value="KDR65803.1"/>
    <property type="molecule type" value="Genomic_DNA"/>
</dbReference>
<evidence type="ECO:0000313" key="3">
    <source>
        <dbReference type="Proteomes" id="UP000027222"/>
    </source>
</evidence>
<gene>
    <name evidence="2" type="ORF">GALMADRAFT_148386</name>
</gene>
<evidence type="ECO:0000256" key="1">
    <source>
        <dbReference type="SAM" id="MobiDB-lite"/>
    </source>
</evidence>
<protein>
    <submittedName>
        <fullName evidence="2">Uncharacterized protein</fullName>
    </submittedName>
</protein>
<organism evidence="2 3">
    <name type="scientific">Galerina marginata (strain CBS 339.88)</name>
    <dbReference type="NCBI Taxonomy" id="685588"/>
    <lineage>
        <taxon>Eukaryota</taxon>
        <taxon>Fungi</taxon>
        <taxon>Dikarya</taxon>
        <taxon>Basidiomycota</taxon>
        <taxon>Agaricomycotina</taxon>
        <taxon>Agaricomycetes</taxon>
        <taxon>Agaricomycetidae</taxon>
        <taxon>Agaricales</taxon>
        <taxon>Agaricineae</taxon>
        <taxon>Strophariaceae</taxon>
        <taxon>Galerina</taxon>
    </lineage>
</organism>
<accession>A0A067SGA9</accession>
<dbReference type="HOGENOM" id="CLU_1695615_0_0_1"/>